<organism evidence="3 4">
    <name type="scientific">Mesorhizobium australicum</name>
    <dbReference type="NCBI Taxonomy" id="536018"/>
    <lineage>
        <taxon>Bacteria</taxon>
        <taxon>Pseudomonadati</taxon>
        <taxon>Pseudomonadota</taxon>
        <taxon>Alphaproteobacteria</taxon>
        <taxon>Hyphomicrobiales</taxon>
        <taxon>Phyllobacteriaceae</taxon>
        <taxon>Mesorhizobium</taxon>
    </lineage>
</organism>
<protein>
    <submittedName>
        <fullName evidence="3">Acetoacetyl-CoA reductase</fullName>
    </submittedName>
</protein>
<dbReference type="AlphaFoldDB" id="A0A1X7MSR5"/>
<dbReference type="PANTHER" id="PTHR42879:SF2">
    <property type="entry name" value="3-OXOACYL-[ACYL-CARRIER-PROTEIN] REDUCTASE FABG"/>
    <property type="match status" value="1"/>
</dbReference>
<comment type="similarity">
    <text evidence="1">Belongs to the short-chain dehydrogenases/reductases (SDR) family.</text>
</comment>
<gene>
    <name evidence="3" type="ORF">SAMN02982922_0627</name>
</gene>
<dbReference type="Proteomes" id="UP000193083">
    <property type="component" value="Unassembled WGS sequence"/>
</dbReference>
<dbReference type="SMART" id="SM00822">
    <property type="entry name" value="PKS_KR"/>
    <property type="match status" value="1"/>
</dbReference>
<dbReference type="PRINTS" id="PR00081">
    <property type="entry name" value="GDHRDH"/>
</dbReference>
<keyword evidence="4" id="KW-1185">Reference proteome</keyword>
<dbReference type="Gene3D" id="3.40.50.720">
    <property type="entry name" value="NAD(P)-binding Rossmann-like Domain"/>
    <property type="match status" value="1"/>
</dbReference>
<dbReference type="PROSITE" id="PS00061">
    <property type="entry name" value="ADH_SHORT"/>
    <property type="match status" value="1"/>
</dbReference>
<evidence type="ECO:0000313" key="4">
    <source>
        <dbReference type="Proteomes" id="UP000193083"/>
    </source>
</evidence>
<dbReference type="OrthoDB" id="9809287at2"/>
<dbReference type="SUPFAM" id="SSF51735">
    <property type="entry name" value="NAD(P)-binding Rossmann-fold domains"/>
    <property type="match status" value="1"/>
</dbReference>
<dbReference type="InterPro" id="IPR057326">
    <property type="entry name" value="KR_dom"/>
</dbReference>
<dbReference type="EMBL" id="FXBL01000004">
    <property type="protein sequence ID" value="SMH27755.1"/>
    <property type="molecule type" value="Genomic_DNA"/>
</dbReference>
<name>A0A1X7MSR5_9HYPH</name>
<dbReference type="InterPro" id="IPR020904">
    <property type="entry name" value="Sc_DH/Rdtase_CS"/>
</dbReference>
<sequence>MVVKTAFITGSEGGIGSACAALFRDQGWRIIGFDRSRNQDASRPDDIAAALAGIERLDAVIHAAGSVGVGGIEDHSLEQWHAVMDSNLTSAFVVCRETERLLGQDSAVVLFSSVNGRHGGNRLSGVAYATAKAGILGLVRHLAKDKGARGIRYNAVAPGPVSTPMLDRLEDSVKDELRATMPLNRLIAAEEIAGTVAFLCSPAAGSITGATIDIGGIWMG</sequence>
<dbReference type="InterPro" id="IPR050259">
    <property type="entry name" value="SDR"/>
</dbReference>
<evidence type="ECO:0000256" key="1">
    <source>
        <dbReference type="ARBA" id="ARBA00006484"/>
    </source>
</evidence>
<proteinExistence type="inferred from homology"/>
<dbReference type="GO" id="GO:0032787">
    <property type="term" value="P:monocarboxylic acid metabolic process"/>
    <property type="evidence" value="ECO:0007669"/>
    <property type="project" value="UniProtKB-ARBA"/>
</dbReference>
<accession>A0A1X7MSR5</accession>
<dbReference type="CDD" id="cd05233">
    <property type="entry name" value="SDR_c"/>
    <property type="match status" value="1"/>
</dbReference>
<dbReference type="InterPro" id="IPR002347">
    <property type="entry name" value="SDR_fam"/>
</dbReference>
<dbReference type="InterPro" id="IPR036291">
    <property type="entry name" value="NAD(P)-bd_dom_sf"/>
</dbReference>
<dbReference type="Pfam" id="PF13561">
    <property type="entry name" value="adh_short_C2"/>
    <property type="match status" value="1"/>
</dbReference>
<dbReference type="PANTHER" id="PTHR42879">
    <property type="entry name" value="3-OXOACYL-(ACYL-CARRIER-PROTEIN) REDUCTASE"/>
    <property type="match status" value="1"/>
</dbReference>
<reference evidence="3 4" key="1">
    <citation type="submission" date="2017-04" db="EMBL/GenBank/DDBJ databases">
        <authorList>
            <person name="Afonso C.L."/>
            <person name="Miller P.J."/>
            <person name="Scott M.A."/>
            <person name="Spackman E."/>
            <person name="Goraichik I."/>
            <person name="Dimitrov K.M."/>
            <person name="Suarez D.L."/>
            <person name="Swayne D.E."/>
        </authorList>
    </citation>
    <scope>NUCLEOTIDE SEQUENCE [LARGE SCALE GENOMIC DNA]</scope>
    <source>
        <strain evidence="3 4">B5P</strain>
    </source>
</reference>
<evidence type="ECO:0000313" key="3">
    <source>
        <dbReference type="EMBL" id="SMH27755.1"/>
    </source>
</evidence>
<evidence type="ECO:0000259" key="2">
    <source>
        <dbReference type="SMART" id="SM00822"/>
    </source>
</evidence>
<feature type="domain" description="Ketoreductase" evidence="2">
    <location>
        <begin position="4"/>
        <end position="161"/>
    </location>
</feature>